<sequence>MISKLPRWVEYGAFLLAALAGTVNAIGLLGFQHQSISHLSGTITLLGTGLETFNDQSLHLLMIVVSFMMGATLSGVFIESTALKLGRRYGVALCIEGSLLFAALYALNHGSLAGHYFASAACGLQNAMITTFSGAIVRTTHMTGIITDLGIMIGARFRGQPFDYRKAKLFLFIVFGFLLGGLLGARFYTVYSLNALLIPAYFAFALALVYWFYLFIKSVIKPKTNGNN</sequence>
<dbReference type="EMBL" id="JAKNBA010000004">
    <property type="protein sequence ID" value="MDE1241304.1"/>
    <property type="molecule type" value="Genomic_DNA"/>
</dbReference>
<dbReference type="Pfam" id="PF06912">
    <property type="entry name" value="DUF1275"/>
    <property type="match status" value="1"/>
</dbReference>
<dbReference type="AlphaFoldDB" id="A0A9X4ISH4"/>
<reference evidence="1" key="1">
    <citation type="submission" date="2022-02" db="EMBL/GenBank/DDBJ databases">
        <title>Emergence and expansion in Europe of a Vibrio aestuarianus clonal complex pathogenic for oysters.</title>
        <authorList>
            <person name="Mesnil A."/>
            <person name="Travers M.-A."/>
        </authorList>
    </citation>
    <scope>NUCLEOTIDE SEQUENCE</scope>
    <source>
        <strain evidence="1">19_064_11T1</strain>
    </source>
</reference>
<proteinExistence type="predicted"/>
<comment type="caution">
    <text evidence="1">The sequence shown here is derived from an EMBL/GenBank/DDBJ whole genome shotgun (WGS) entry which is preliminary data.</text>
</comment>
<protein>
    <submittedName>
        <fullName evidence="1">DUF1275 domain-containing protein</fullName>
    </submittedName>
</protein>
<dbReference type="InterPro" id="IPR010699">
    <property type="entry name" value="DUF1275"/>
</dbReference>
<dbReference type="PANTHER" id="PTHR37314:SF4">
    <property type="entry name" value="UPF0700 TRANSMEMBRANE PROTEIN YOAK"/>
    <property type="match status" value="1"/>
</dbReference>
<organism evidence="1 2">
    <name type="scientific">Vibrio aestuarianus</name>
    <dbReference type="NCBI Taxonomy" id="28171"/>
    <lineage>
        <taxon>Bacteria</taxon>
        <taxon>Pseudomonadati</taxon>
        <taxon>Pseudomonadota</taxon>
        <taxon>Gammaproteobacteria</taxon>
        <taxon>Vibrionales</taxon>
        <taxon>Vibrionaceae</taxon>
        <taxon>Vibrio</taxon>
    </lineage>
</organism>
<evidence type="ECO:0000313" key="2">
    <source>
        <dbReference type="Proteomes" id="UP001140979"/>
    </source>
</evidence>
<evidence type="ECO:0000313" key="1">
    <source>
        <dbReference type="EMBL" id="MDE1241304.1"/>
    </source>
</evidence>
<dbReference type="RefSeq" id="WP_053311664.1">
    <property type="nucleotide sequence ID" value="NZ_JAKNAM010000007.1"/>
</dbReference>
<dbReference type="Proteomes" id="UP001140979">
    <property type="component" value="Unassembled WGS sequence"/>
</dbReference>
<gene>
    <name evidence="1" type="ORF">L9W94_03905</name>
</gene>
<name>A0A9X4ISH4_9VIBR</name>
<dbReference type="PANTHER" id="PTHR37314">
    <property type="entry name" value="SLR0142 PROTEIN"/>
    <property type="match status" value="1"/>
</dbReference>
<accession>A0A9X4ISH4</accession>
<dbReference type="GeneID" id="79918631"/>